<comment type="caution">
    <text evidence="1">The sequence shown here is derived from an EMBL/GenBank/DDBJ whole genome shotgun (WGS) entry which is preliminary data.</text>
</comment>
<sequence length="133" mass="15494">MNNYPWLEAFLLALPGVTRDYKPEWGFMNYRAARRLFAVTCTPDARYKRCGGRELVTLRCDERFGDALKAQYADIIDGFYSDRRYWISVFLDSEEVPPELLRRLCENAHAEILRRAPKRVREALKGGGESENL</sequence>
<dbReference type="PANTHER" id="PTHR35145">
    <property type="entry name" value="CYTOPLASMIC PROTEIN-RELATED"/>
    <property type="match status" value="1"/>
</dbReference>
<accession>A0A9D1FBW5</accession>
<gene>
    <name evidence="1" type="ORF">IAC18_01565</name>
</gene>
<dbReference type="InterPro" id="IPR038056">
    <property type="entry name" value="YjbR-like_sf"/>
</dbReference>
<evidence type="ECO:0000313" key="2">
    <source>
        <dbReference type="Proteomes" id="UP000824001"/>
    </source>
</evidence>
<dbReference type="InterPro" id="IPR007351">
    <property type="entry name" value="YjbR"/>
</dbReference>
<dbReference type="Proteomes" id="UP000824001">
    <property type="component" value="Unassembled WGS sequence"/>
</dbReference>
<dbReference type="GO" id="GO:0003677">
    <property type="term" value="F:DNA binding"/>
    <property type="evidence" value="ECO:0007669"/>
    <property type="project" value="UniProtKB-KW"/>
</dbReference>
<dbReference type="AlphaFoldDB" id="A0A9D1FBW5"/>
<dbReference type="SUPFAM" id="SSF142906">
    <property type="entry name" value="YjbR-like"/>
    <property type="match status" value="1"/>
</dbReference>
<name>A0A9D1FBW5_9FIRM</name>
<dbReference type="PANTHER" id="PTHR35145:SF1">
    <property type="entry name" value="CYTOPLASMIC PROTEIN"/>
    <property type="match status" value="1"/>
</dbReference>
<organism evidence="1 2">
    <name type="scientific">Candidatus Scatomorpha merdipullorum</name>
    <dbReference type="NCBI Taxonomy" id="2840927"/>
    <lineage>
        <taxon>Bacteria</taxon>
        <taxon>Bacillati</taxon>
        <taxon>Bacillota</taxon>
        <taxon>Clostridia</taxon>
        <taxon>Eubacteriales</taxon>
        <taxon>Candidatus Scatomorpha</taxon>
    </lineage>
</organism>
<protein>
    <submittedName>
        <fullName evidence="1">MmcQ/YjbR family DNA-binding protein</fullName>
    </submittedName>
</protein>
<reference evidence="1" key="1">
    <citation type="submission" date="2020-10" db="EMBL/GenBank/DDBJ databases">
        <authorList>
            <person name="Gilroy R."/>
        </authorList>
    </citation>
    <scope>NUCLEOTIDE SEQUENCE</scope>
    <source>
        <strain evidence="1">ChiHjej10B9-9673</strain>
    </source>
</reference>
<proteinExistence type="predicted"/>
<dbReference type="Gene3D" id="3.90.1150.30">
    <property type="match status" value="1"/>
</dbReference>
<reference evidence="1" key="2">
    <citation type="journal article" date="2021" name="PeerJ">
        <title>Extensive microbial diversity within the chicken gut microbiome revealed by metagenomics and culture.</title>
        <authorList>
            <person name="Gilroy R."/>
            <person name="Ravi A."/>
            <person name="Getino M."/>
            <person name="Pursley I."/>
            <person name="Horton D.L."/>
            <person name="Alikhan N.F."/>
            <person name="Baker D."/>
            <person name="Gharbi K."/>
            <person name="Hall N."/>
            <person name="Watson M."/>
            <person name="Adriaenssens E.M."/>
            <person name="Foster-Nyarko E."/>
            <person name="Jarju S."/>
            <person name="Secka A."/>
            <person name="Antonio M."/>
            <person name="Oren A."/>
            <person name="Chaudhuri R.R."/>
            <person name="La Ragione R."/>
            <person name="Hildebrand F."/>
            <person name="Pallen M.J."/>
        </authorList>
    </citation>
    <scope>NUCLEOTIDE SEQUENCE</scope>
    <source>
        <strain evidence="1">ChiHjej10B9-9673</strain>
    </source>
</reference>
<evidence type="ECO:0000313" key="1">
    <source>
        <dbReference type="EMBL" id="HIS66227.1"/>
    </source>
</evidence>
<dbReference type="EMBL" id="DVJK01000044">
    <property type="protein sequence ID" value="HIS66227.1"/>
    <property type="molecule type" value="Genomic_DNA"/>
</dbReference>
<keyword evidence="1" id="KW-0238">DNA-binding</keyword>